<gene>
    <name evidence="2" type="ORF">ECRASSUSDP1_LOCUS19108</name>
</gene>
<sequence>MKASNPEQSKYKSSNTTGPSEPSEPKKKTLKNYTKEFEQKAARNSEELMRTHEFRKENIKEMELEEKDYFEYDPNEPERYASLDPDYMFKFETTFSSIKWGIFVGSLFALHRYHRTRDVNNAAHWFTVMSFFSFFNIWVSNSIQHFISDYSVRKSVSLGQRNEFQKDAYENYFETVEKRVKVIDKELKVQPIMKNSQAESLNEFITSYQDYLKAKFESGKAVDIFGNILRYNKLGEQIVKEDVYNQKLSLAEAREKALKVIKNIEEVDLKSYDFENDPDCVYI</sequence>
<feature type="compositionally biased region" description="Basic and acidic residues" evidence="1">
    <location>
        <begin position="23"/>
        <end position="33"/>
    </location>
</feature>
<evidence type="ECO:0000256" key="1">
    <source>
        <dbReference type="SAM" id="MobiDB-lite"/>
    </source>
</evidence>
<evidence type="ECO:0000313" key="3">
    <source>
        <dbReference type="Proteomes" id="UP001295684"/>
    </source>
</evidence>
<keyword evidence="3" id="KW-1185">Reference proteome</keyword>
<reference evidence="2" key="1">
    <citation type="submission" date="2023-07" db="EMBL/GenBank/DDBJ databases">
        <authorList>
            <consortium name="AG Swart"/>
            <person name="Singh M."/>
            <person name="Singh A."/>
            <person name="Seah K."/>
            <person name="Emmerich C."/>
        </authorList>
    </citation>
    <scope>NUCLEOTIDE SEQUENCE</scope>
    <source>
        <strain evidence="2">DP1</strain>
    </source>
</reference>
<dbReference type="AlphaFoldDB" id="A0AAD2D1S1"/>
<proteinExistence type="predicted"/>
<name>A0AAD2D1S1_EUPCR</name>
<feature type="region of interest" description="Disordered" evidence="1">
    <location>
        <begin position="1"/>
        <end position="33"/>
    </location>
</feature>
<dbReference type="Proteomes" id="UP001295684">
    <property type="component" value="Unassembled WGS sequence"/>
</dbReference>
<accession>A0AAD2D1S1</accession>
<dbReference type="EMBL" id="CAMPGE010019379">
    <property type="protein sequence ID" value="CAI2377719.1"/>
    <property type="molecule type" value="Genomic_DNA"/>
</dbReference>
<evidence type="ECO:0000313" key="2">
    <source>
        <dbReference type="EMBL" id="CAI2377719.1"/>
    </source>
</evidence>
<organism evidence="2 3">
    <name type="scientific">Euplotes crassus</name>
    <dbReference type="NCBI Taxonomy" id="5936"/>
    <lineage>
        <taxon>Eukaryota</taxon>
        <taxon>Sar</taxon>
        <taxon>Alveolata</taxon>
        <taxon>Ciliophora</taxon>
        <taxon>Intramacronucleata</taxon>
        <taxon>Spirotrichea</taxon>
        <taxon>Hypotrichia</taxon>
        <taxon>Euplotida</taxon>
        <taxon>Euplotidae</taxon>
        <taxon>Moneuplotes</taxon>
    </lineage>
</organism>
<protein>
    <submittedName>
        <fullName evidence="2">Uncharacterized protein</fullName>
    </submittedName>
</protein>
<feature type="compositionally biased region" description="Polar residues" evidence="1">
    <location>
        <begin position="1"/>
        <end position="20"/>
    </location>
</feature>
<comment type="caution">
    <text evidence="2">The sequence shown here is derived from an EMBL/GenBank/DDBJ whole genome shotgun (WGS) entry which is preliminary data.</text>
</comment>